<evidence type="ECO:0000313" key="2">
    <source>
        <dbReference type="EMBL" id="PVU86167.1"/>
    </source>
</evidence>
<dbReference type="Gene3D" id="3.40.50.200">
    <property type="entry name" value="Peptidase S8/S53 domain"/>
    <property type="match status" value="2"/>
</dbReference>
<dbReference type="GO" id="GO:0020037">
    <property type="term" value="F:heme binding"/>
    <property type="evidence" value="ECO:0007669"/>
    <property type="project" value="InterPro"/>
</dbReference>
<accession>A0A2T9Y1H7</accession>
<dbReference type="Proteomes" id="UP000245609">
    <property type="component" value="Unassembled WGS sequence"/>
</dbReference>
<reference evidence="2 3" key="1">
    <citation type="journal article" date="2018" name="MBio">
        <title>Comparative Genomics Reveals the Core Gene Toolbox for the Fungus-Insect Symbiosis.</title>
        <authorList>
            <person name="Wang Y."/>
            <person name="Stata M."/>
            <person name="Wang W."/>
            <person name="Stajich J.E."/>
            <person name="White M.M."/>
            <person name="Moncalvo J.M."/>
        </authorList>
    </citation>
    <scope>NUCLEOTIDE SEQUENCE [LARGE SCALE GENOMIC DNA]</scope>
    <source>
        <strain evidence="2 3">SC-DP-2</strain>
    </source>
</reference>
<comment type="caution">
    <text evidence="2">The sequence shown here is derived from an EMBL/GenBank/DDBJ whole genome shotgun (WGS) entry which is preliminary data.</text>
</comment>
<dbReference type="InterPro" id="IPR036396">
    <property type="entry name" value="Cyt_P450_sf"/>
</dbReference>
<evidence type="ECO:0000256" key="1">
    <source>
        <dbReference type="ARBA" id="ARBA00010617"/>
    </source>
</evidence>
<evidence type="ECO:0008006" key="4">
    <source>
        <dbReference type="Google" id="ProtNLM"/>
    </source>
</evidence>
<dbReference type="GO" id="GO:0005506">
    <property type="term" value="F:iron ion binding"/>
    <property type="evidence" value="ECO:0007669"/>
    <property type="project" value="InterPro"/>
</dbReference>
<dbReference type="PANTHER" id="PTHR24305:SF166">
    <property type="entry name" value="CYTOCHROME P450 12A4, MITOCHONDRIAL-RELATED"/>
    <property type="match status" value="1"/>
</dbReference>
<name>A0A2T9Y1H7_9FUNG</name>
<feature type="non-terminal residue" evidence="2">
    <location>
        <position position="1"/>
    </location>
</feature>
<dbReference type="AlphaFoldDB" id="A0A2T9Y1H7"/>
<dbReference type="SUPFAM" id="SSF48264">
    <property type="entry name" value="Cytochrome P450"/>
    <property type="match status" value="1"/>
</dbReference>
<dbReference type="GO" id="GO:0004497">
    <property type="term" value="F:monooxygenase activity"/>
    <property type="evidence" value="ECO:0007669"/>
    <property type="project" value="InterPro"/>
</dbReference>
<dbReference type="GO" id="GO:0004252">
    <property type="term" value="F:serine-type endopeptidase activity"/>
    <property type="evidence" value="ECO:0007669"/>
    <property type="project" value="InterPro"/>
</dbReference>
<dbReference type="OrthoDB" id="1470350at2759"/>
<comment type="similarity">
    <text evidence="1">Belongs to the cytochrome P450 family.</text>
</comment>
<dbReference type="InterPro" id="IPR050121">
    <property type="entry name" value="Cytochrome_P450_monoxygenase"/>
</dbReference>
<dbReference type="GO" id="GO:0016705">
    <property type="term" value="F:oxidoreductase activity, acting on paired donors, with incorporation or reduction of molecular oxygen"/>
    <property type="evidence" value="ECO:0007669"/>
    <property type="project" value="InterPro"/>
</dbReference>
<dbReference type="EMBL" id="MBFS01003526">
    <property type="protein sequence ID" value="PVU86167.1"/>
    <property type="molecule type" value="Genomic_DNA"/>
</dbReference>
<dbReference type="STRING" id="133381.A0A2T9Y1H7"/>
<dbReference type="PANTHER" id="PTHR24305">
    <property type="entry name" value="CYTOCHROME P450"/>
    <property type="match status" value="1"/>
</dbReference>
<protein>
    <recommendedName>
        <fullName evidence="4">Peptidase S8/S53 domain-containing protein</fullName>
    </recommendedName>
</protein>
<sequence>FTLFISTNKVRMWPNGPPPIVERTFGPSNNQTMDFITNKTYHFIPIISRIDLEVVKDFVLSLLKDRNFCYQLAAAVGVSEVIYYLFFDPLRKIPGDTMSFSHALHKKYGPIARVGPNKVSVSSTKDLRYILSSYKYPKSKSYETPTLYKSQSMFTTTDEKYNRTRRRQVGPAFSTTGLASVEDLVLEHGILLLKAKIDYECKRNNVQYLMNYYSLFQSVAADIIGELAFGKTFEAVKNGGHDILGWVTIAMKANQLKQAFPILKAFPFLVPGMHDGHIKVVEFSNRHSSPLSNVYTDIAPDYYIAVFRDTVKISDASYTSHFEKINSYIVIRRSSDNPAKIDFVYKHFLNGYTGKFDHYLSSTSEDPQRLNILNKIKSFRSTPFKQMYLGVSPDSPAELNSQLLTRANTTIIQIVVLWDIAYIKDTDINTARVDFEEAIYGVAKKVKLVAVKVLDDSDSGPILASIKGIECQMTISLQQKEAMATGNPPPQGVLLISVFGSGRSESLNAAVNNAVVAGTTHIIATGNYKLDACNSSPSLCRYILSTWIGSNTATNIIPETSMATPYIRGHAVYFQTLYSWILTPVQIKNIIVTLAISNVAFNSGTGSSNIFAYNTLLHHSFFLRCLQLQ</sequence>
<dbReference type="Pfam" id="PF00067">
    <property type="entry name" value="p450"/>
    <property type="match status" value="1"/>
</dbReference>
<dbReference type="InterPro" id="IPR001128">
    <property type="entry name" value="Cyt_P450"/>
</dbReference>
<dbReference type="InterPro" id="IPR036852">
    <property type="entry name" value="Peptidase_S8/S53_dom_sf"/>
</dbReference>
<dbReference type="Gene3D" id="1.10.630.10">
    <property type="entry name" value="Cytochrome P450"/>
    <property type="match status" value="1"/>
</dbReference>
<keyword evidence="3" id="KW-1185">Reference proteome</keyword>
<organism evidence="2 3">
    <name type="scientific">Smittium megazygosporum</name>
    <dbReference type="NCBI Taxonomy" id="133381"/>
    <lineage>
        <taxon>Eukaryota</taxon>
        <taxon>Fungi</taxon>
        <taxon>Fungi incertae sedis</taxon>
        <taxon>Zoopagomycota</taxon>
        <taxon>Kickxellomycotina</taxon>
        <taxon>Harpellomycetes</taxon>
        <taxon>Harpellales</taxon>
        <taxon>Legeriomycetaceae</taxon>
        <taxon>Smittium</taxon>
    </lineage>
</organism>
<dbReference type="SUPFAM" id="SSF52743">
    <property type="entry name" value="Subtilisin-like"/>
    <property type="match status" value="1"/>
</dbReference>
<proteinExistence type="inferred from homology"/>
<gene>
    <name evidence="2" type="ORF">BB560_006800</name>
</gene>
<evidence type="ECO:0000313" key="3">
    <source>
        <dbReference type="Proteomes" id="UP000245609"/>
    </source>
</evidence>
<dbReference type="GO" id="GO:0006508">
    <property type="term" value="P:proteolysis"/>
    <property type="evidence" value="ECO:0007669"/>
    <property type="project" value="InterPro"/>
</dbReference>